<sequence length="350" mass="36691">MSFLKMDISLQPSNEKMFCKRAAMHNLSTVPAINNGMQSMGKTELRPTTPIAGRPPEATMDFNTTTSSTLSSSSITTAPVTSTIPSVNALSVSGSTVGNARPNTPSPMPIRQPLSARLPPLNFTSNGTNTQTQSEKGDEANGKDAIKLDATSLSLQTSMLPVGQQQYSAPQSLNNTSVVNEVHAIAYDRNRRRPSSAQLPLSRQQLASLNARQNLPGVNGSGIALGVHKPLPAIAEPSKQRSNGSRHGGEHRSRPSPWRFVLKCLLISLFLSIPVVIFILMMALSGGFSTMESTSVLEPASLVTTTMLPESEVAGAAGASPPIGGPASVPSAPSLPMAPPPPIAPDISSV</sequence>
<dbReference type="EMBL" id="JAKKPZ010000007">
    <property type="protein sequence ID" value="KAI1719003.1"/>
    <property type="molecule type" value="Genomic_DNA"/>
</dbReference>
<comment type="caution">
    <text evidence="3">The sequence shown here is derived from an EMBL/GenBank/DDBJ whole genome shotgun (WGS) entry which is preliminary data.</text>
</comment>
<feature type="compositionally biased region" description="Low complexity" evidence="1">
    <location>
        <begin position="314"/>
        <end position="335"/>
    </location>
</feature>
<dbReference type="AlphaFoldDB" id="A0AAD4N8B5"/>
<evidence type="ECO:0000313" key="4">
    <source>
        <dbReference type="Proteomes" id="UP001201812"/>
    </source>
</evidence>
<gene>
    <name evidence="3" type="ORF">DdX_06120</name>
</gene>
<keyword evidence="4" id="KW-1185">Reference proteome</keyword>
<organism evidence="3 4">
    <name type="scientific">Ditylenchus destructor</name>
    <dbReference type="NCBI Taxonomy" id="166010"/>
    <lineage>
        <taxon>Eukaryota</taxon>
        <taxon>Metazoa</taxon>
        <taxon>Ecdysozoa</taxon>
        <taxon>Nematoda</taxon>
        <taxon>Chromadorea</taxon>
        <taxon>Rhabditida</taxon>
        <taxon>Tylenchina</taxon>
        <taxon>Tylenchomorpha</taxon>
        <taxon>Sphaerularioidea</taxon>
        <taxon>Anguinidae</taxon>
        <taxon>Anguininae</taxon>
        <taxon>Ditylenchus</taxon>
    </lineage>
</organism>
<feature type="region of interest" description="Disordered" evidence="1">
    <location>
        <begin position="94"/>
        <end position="142"/>
    </location>
</feature>
<feature type="compositionally biased region" description="Polar residues" evidence="1">
    <location>
        <begin position="122"/>
        <end position="134"/>
    </location>
</feature>
<keyword evidence="2" id="KW-0472">Membrane</keyword>
<name>A0AAD4N8B5_9BILA</name>
<keyword evidence="2" id="KW-0812">Transmembrane</keyword>
<evidence type="ECO:0000256" key="1">
    <source>
        <dbReference type="SAM" id="MobiDB-lite"/>
    </source>
</evidence>
<feature type="compositionally biased region" description="Polar residues" evidence="1">
    <location>
        <begin position="94"/>
        <end position="103"/>
    </location>
</feature>
<proteinExistence type="predicted"/>
<keyword evidence="2" id="KW-1133">Transmembrane helix</keyword>
<feature type="transmembrane region" description="Helical" evidence="2">
    <location>
        <begin position="260"/>
        <end position="284"/>
    </location>
</feature>
<accession>A0AAD4N8B5</accession>
<feature type="region of interest" description="Disordered" evidence="1">
    <location>
        <begin position="232"/>
        <end position="255"/>
    </location>
</feature>
<evidence type="ECO:0000256" key="2">
    <source>
        <dbReference type="SAM" id="Phobius"/>
    </source>
</evidence>
<evidence type="ECO:0000313" key="3">
    <source>
        <dbReference type="EMBL" id="KAI1719003.1"/>
    </source>
</evidence>
<protein>
    <submittedName>
        <fullName evidence="3">Uncharacterized protein</fullName>
    </submittedName>
</protein>
<feature type="region of interest" description="Disordered" evidence="1">
    <location>
        <begin position="313"/>
        <end position="350"/>
    </location>
</feature>
<dbReference type="Proteomes" id="UP001201812">
    <property type="component" value="Unassembled WGS sequence"/>
</dbReference>
<reference evidence="3" key="1">
    <citation type="submission" date="2022-01" db="EMBL/GenBank/DDBJ databases">
        <title>Genome Sequence Resource for Two Populations of Ditylenchus destructor, the Migratory Endoparasitic Phytonematode.</title>
        <authorList>
            <person name="Zhang H."/>
            <person name="Lin R."/>
            <person name="Xie B."/>
        </authorList>
    </citation>
    <scope>NUCLEOTIDE SEQUENCE</scope>
    <source>
        <strain evidence="3">BazhouSP</strain>
    </source>
</reference>